<gene>
    <name evidence="1" type="ORF">MNBD_ALPHA05-1013</name>
</gene>
<dbReference type="AlphaFoldDB" id="A0A3B0SKR0"/>
<dbReference type="Pfam" id="PF05960">
    <property type="entry name" value="DUF885"/>
    <property type="match status" value="1"/>
</dbReference>
<accession>A0A3B0SKR0</accession>
<dbReference type="PANTHER" id="PTHR33361">
    <property type="entry name" value="GLR0591 PROTEIN"/>
    <property type="match status" value="1"/>
</dbReference>
<sequence length="622" mass="69597">MARTFKYFLLSTAAAALLAGCGEGAKTSAPESNTAASGAATSETQSQTEAINAWFEAEFERQVARSPMFQTFLGRRTDYDKWDDASDDFARESHALELAALAEMRATFALEDLERQAQLSYRLAEYNTELADRRFPFRNHWYVFSQFRGPHSGVPSFLINQHRISTVDDAEAYIARLASVDTYLGQQQQKAEDQFARGINPPKWSYPQMIATSQNIITGAPFDDSGAPSTLLADFTKKLNALDASDEVKADLLARANDAMMTSMKPAYEALIAMFESQAATASNDDGAWKLPDGDAYYALRLEAMTTTTMSPTEIHDLGLSEVERIHGEMNAIKDAVGFDGSLGEFFVYMRTDPDGKFTYPTTDEGRARYLKEATQIIDTMRSRLDELFLTKPKAELIVKRVEPFREQAAGKAFYQRPAPDGSRPGTYYANLYNMDNMPTYQMEALAYHEGIPGHHMQLAISQELEGMPSFRKYGGITAYSEGWGLYSEYIPKEMGFYADPYSDFGRLAMELWRAARLVVDTGLHDKKWTRQEAIDYLLTNTPNPEGDAVKAIERYIVMPGQATAYKIGMLKILELRHRAEAALGDDFDIRVFHDVVLKNGPVPLAILEENVDAWIAESEAS</sequence>
<dbReference type="PROSITE" id="PS51257">
    <property type="entry name" value="PROKAR_LIPOPROTEIN"/>
    <property type="match status" value="1"/>
</dbReference>
<reference evidence="1" key="1">
    <citation type="submission" date="2018-06" db="EMBL/GenBank/DDBJ databases">
        <authorList>
            <person name="Zhirakovskaya E."/>
        </authorList>
    </citation>
    <scope>NUCLEOTIDE SEQUENCE</scope>
</reference>
<proteinExistence type="predicted"/>
<protein>
    <recommendedName>
        <fullName evidence="2">Lipoprotein</fullName>
    </recommendedName>
</protein>
<evidence type="ECO:0008006" key="2">
    <source>
        <dbReference type="Google" id="ProtNLM"/>
    </source>
</evidence>
<organism evidence="1">
    <name type="scientific">hydrothermal vent metagenome</name>
    <dbReference type="NCBI Taxonomy" id="652676"/>
    <lineage>
        <taxon>unclassified sequences</taxon>
        <taxon>metagenomes</taxon>
        <taxon>ecological metagenomes</taxon>
    </lineage>
</organism>
<evidence type="ECO:0000313" key="1">
    <source>
        <dbReference type="EMBL" id="VAW06831.1"/>
    </source>
</evidence>
<dbReference type="PANTHER" id="PTHR33361:SF16">
    <property type="entry name" value="DUF885 DOMAIN-CONTAINING PROTEIN"/>
    <property type="match status" value="1"/>
</dbReference>
<dbReference type="InterPro" id="IPR010281">
    <property type="entry name" value="DUF885"/>
</dbReference>
<dbReference type="EMBL" id="UOEH01000544">
    <property type="protein sequence ID" value="VAW06831.1"/>
    <property type="molecule type" value="Genomic_DNA"/>
</dbReference>
<name>A0A3B0SKR0_9ZZZZ</name>